<reference evidence="1 2" key="1">
    <citation type="journal article" date="2014" name="Genome Biol. Evol.">
        <title>The genome of the myxosporean Thelohanellus kitauei shows adaptations to nutrient acquisition within its fish host.</title>
        <authorList>
            <person name="Yang Y."/>
            <person name="Xiong J."/>
            <person name="Zhou Z."/>
            <person name="Huo F."/>
            <person name="Miao W."/>
            <person name="Ran C."/>
            <person name="Liu Y."/>
            <person name="Zhang J."/>
            <person name="Feng J."/>
            <person name="Wang M."/>
            <person name="Wang M."/>
            <person name="Wang L."/>
            <person name="Yao B."/>
        </authorList>
    </citation>
    <scope>NUCLEOTIDE SEQUENCE [LARGE SCALE GENOMIC DNA]</scope>
    <source>
        <strain evidence="1">Wuqing</strain>
    </source>
</reference>
<evidence type="ECO:0000313" key="1">
    <source>
        <dbReference type="EMBL" id="KII74850.1"/>
    </source>
</evidence>
<protein>
    <submittedName>
        <fullName evidence="1">Uncharacterized protein</fullName>
    </submittedName>
</protein>
<dbReference type="AlphaFoldDB" id="A0A0C2NEQ4"/>
<gene>
    <name evidence="1" type="ORF">RF11_12992</name>
</gene>
<sequence length="626" mass="74247">MLWPLDDEYVSNQEEIFDYYLNSKFEDEKDKIKAVVNFITHFSYINNPQADEAFLKHLPVQLSDEFNELITSGITVGVYKEMEILFLDVVTFIFRNLNTINDYFALRFRDMFFKFIETTRTIPAFNPDNLMDSIMCYVSHDSNKVFFINKKVMLSFYSFFKVPSLSSTEKFLIICRSVYSLDSNNCFLLSRRALTDTVTQIMSKFIEGREISVKMLVIVFRLLHRLRILDEVEFDVTQLYDLSVSTFLRHISTKKYSTFLDDISKILTSVLNGSKNTLHINSIDKLIIFAAIFSYDISSKLKKVLNGDGKFEMTKNKKQRIYIIYFTLVSLPLIVQYTNKWIIKFLRELHNLFQKYFEENPIQNLIIEDQFTLLQYYIKSMITLNIPISGHDDRLFLGFFRRLFRYRSLSNIYLTTEIHSLYLASNLLSNISLSSALIKTIRAITRNKFHRFLHNLINALRDDMYTHKLNSERKLFMYEDLKCNHFSIIDEDLINNVFECCESNLITDYSSQSNFYRSKNDDSKIYSKILSRIVYSFNEYNYLYKETSDYYSRMLGEYLCSSLGIYFDQDNPDSYWESMSSFEIFEEIYICIKPINLTLIKLFILIYEQKFIFGDINSRITEINVV</sequence>
<comment type="caution">
    <text evidence="1">The sequence shown here is derived from an EMBL/GenBank/DDBJ whole genome shotgun (WGS) entry which is preliminary data.</text>
</comment>
<name>A0A0C2NEQ4_THEKT</name>
<proteinExistence type="predicted"/>
<organism evidence="1 2">
    <name type="scientific">Thelohanellus kitauei</name>
    <name type="common">Myxosporean</name>
    <dbReference type="NCBI Taxonomy" id="669202"/>
    <lineage>
        <taxon>Eukaryota</taxon>
        <taxon>Metazoa</taxon>
        <taxon>Cnidaria</taxon>
        <taxon>Myxozoa</taxon>
        <taxon>Myxosporea</taxon>
        <taxon>Bivalvulida</taxon>
        <taxon>Platysporina</taxon>
        <taxon>Myxobolidae</taxon>
        <taxon>Thelohanellus</taxon>
    </lineage>
</organism>
<dbReference type="Proteomes" id="UP000031668">
    <property type="component" value="Unassembled WGS sequence"/>
</dbReference>
<accession>A0A0C2NEQ4</accession>
<evidence type="ECO:0000313" key="2">
    <source>
        <dbReference type="Proteomes" id="UP000031668"/>
    </source>
</evidence>
<keyword evidence="2" id="KW-1185">Reference proteome</keyword>
<dbReference type="OrthoDB" id="10047020at2759"/>
<dbReference type="EMBL" id="JWZT01000219">
    <property type="protein sequence ID" value="KII74850.1"/>
    <property type="molecule type" value="Genomic_DNA"/>
</dbReference>